<reference evidence="9" key="1">
    <citation type="submission" date="2016-03" db="EMBL/GenBank/DDBJ databases">
        <title>Complete genome sequence of the type strain Actinoalloteichus hymeniacidonis DSM 45092.</title>
        <authorList>
            <person name="Schaffert L."/>
            <person name="Albersmeier A."/>
            <person name="Winkler A."/>
            <person name="Kalinowski J."/>
            <person name="Zotchev S."/>
            <person name="Ruckert C."/>
        </authorList>
    </citation>
    <scope>NUCLEOTIDE SEQUENCE [LARGE SCALE GENOMIC DNA]</scope>
    <source>
        <strain evidence="9">HPA177(T) (DSM 45092(T))</strain>
    </source>
</reference>
<evidence type="ECO:0000256" key="2">
    <source>
        <dbReference type="ARBA" id="ARBA00022692"/>
    </source>
</evidence>
<dbReference type="RefSeq" id="WP_069852389.1">
    <property type="nucleotide sequence ID" value="NZ_CP014859.1"/>
</dbReference>
<feature type="compositionally biased region" description="Polar residues" evidence="5">
    <location>
        <begin position="205"/>
        <end position="217"/>
    </location>
</feature>
<evidence type="ECO:0000259" key="7">
    <source>
        <dbReference type="PROSITE" id="PS50850"/>
    </source>
</evidence>
<dbReference type="PANTHER" id="PTHR23542:SF1">
    <property type="entry name" value="MAJOR FACILITATOR SUPERFAMILY (MFS) PROFILE DOMAIN-CONTAINING PROTEIN"/>
    <property type="match status" value="1"/>
</dbReference>
<evidence type="ECO:0000313" key="9">
    <source>
        <dbReference type="Proteomes" id="UP000095210"/>
    </source>
</evidence>
<feature type="transmembrane region" description="Helical" evidence="6">
    <location>
        <begin position="268"/>
        <end position="285"/>
    </location>
</feature>
<dbReference type="PROSITE" id="PS50850">
    <property type="entry name" value="MFS"/>
    <property type="match status" value="1"/>
</dbReference>
<name>A0AAC9N0J7_9PSEU</name>
<feature type="transmembrane region" description="Helical" evidence="6">
    <location>
        <begin position="50"/>
        <end position="67"/>
    </location>
</feature>
<dbReference type="SUPFAM" id="SSF103473">
    <property type="entry name" value="MFS general substrate transporter"/>
    <property type="match status" value="1"/>
</dbReference>
<dbReference type="EMBL" id="CP014859">
    <property type="protein sequence ID" value="AOS65684.1"/>
    <property type="molecule type" value="Genomic_DNA"/>
</dbReference>
<feature type="transmembrane region" description="Helical" evidence="6">
    <location>
        <begin position="386"/>
        <end position="408"/>
    </location>
</feature>
<dbReference type="InterPro" id="IPR020846">
    <property type="entry name" value="MFS_dom"/>
</dbReference>
<keyword evidence="4 6" id="KW-0472">Membrane</keyword>
<evidence type="ECO:0000256" key="5">
    <source>
        <dbReference type="SAM" id="MobiDB-lite"/>
    </source>
</evidence>
<dbReference type="Gene3D" id="1.20.1250.20">
    <property type="entry name" value="MFS general substrate transporter like domains"/>
    <property type="match status" value="1"/>
</dbReference>
<keyword evidence="3 6" id="KW-1133">Transmembrane helix</keyword>
<evidence type="ECO:0000256" key="1">
    <source>
        <dbReference type="ARBA" id="ARBA00004651"/>
    </source>
</evidence>
<keyword evidence="9" id="KW-1185">Reference proteome</keyword>
<dbReference type="AlphaFoldDB" id="A0AAC9N0J7"/>
<proteinExistence type="predicted"/>
<feature type="transmembrane region" description="Helical" evidence="6">
    <location>
        <begin position="139"/>
        <end position="162"/>
    </location>
</feature>
<feature type="transmembrane region" description="Helical" evidence="6">
    <location>
        <begin position="232"/>
        <end position="256"/>
    </location>
</feature>
<gene>
    <name evidence="8" type="ORF">TL08_24530</name>
</gene>
<evidence type="ECO:0000256" key="4">
    <source>
        <dbReference type="ARBA" id="ARBA00023136"/>
    </source>
</evidence>
<dbReference type="PANTHER" id="PTHR23542">
    <property type="match status" value="1"/>
</dbReference>
<feature type="transmembrane region" description="Helical" evidence="6">
    <location>
        <begin position="107"/>
        <end position="127"/>
    </location>
</feature>
<accession>A0AAC9N0J7</accession>
<dbReference type="InterPro" id="IPR011701">
    <property type="entry name" value="MFS"/>
</dbReference>
<sequence>MLAPYRLLAAVGRLPTLLLWSLLGRLHTTATALALTFLVTDWTGSYTRAGLVAAALTIGTGIAGPLRGRAADRSSVPKLLILTGACYGGGLCVLAALPAHLWPVAPVVALLTGLSMPPVSQVARSVWARVEPIEARNATYAVESTLSELLFMVGPMLAAFTVAVVDPWAAVVLCGVFAFLGALGFALALMRSDLRPVPTPKSESDTPSSEGSTTGPAPTTERRRFVLREPGLAPTITVSMLLVAALVAVDLVIIAWARERDTPELAGVLVAVWAVGSLAGGLIMGGLPGRPNPVRRLIAVTAGLLLLVPVLPPIWAEPNPWLVGLVLAAGGAAIAPAFGAMNNRLGELAPTGRRAEVFGWMATGSMAGSSLAATSVGWMLDVGSLGAAAGLSAAFGCLAVLVALQIPVAAGASPQERAEDVVS</sequence>
<dbReference type="GO" id="GO:0022857">
    <property type="term" value="F:transmembrane transporter activity"/>
    <property type="evidence" value="ECO:0007669"/>
    <property type="project" value="InterPro"/>
</dbReference>
<keyword evidence="2 6" id="KW-0812">Transmembrane</keyword>
<dbReference type="InterPro" id="IPR036259">
    <property type="entry name" value="MFS_trans_sf"/>
</dbReference>
<dbReference type="Pfam" id="PF07690">
    <property type="entry name" value="MFS_1"/>
    <property type="match status" value="1"/>
</dbReference>
<evidence type="ECO:0000256" key="3">
    <source>
        <dbReference type="ARBA" id="ARBA00022989"/>
    </source>
</evidence>
<feature type="transmembrane region" description="Helical" evidence="6">
    <location>
        <begin position="297"/>
        <end position="315"/>
    </location>
</feature>
<feature type="region of interest" description="Disordered" evidence="5">
    <location>
        <begin position="197"/>
        <end position="223"/>
    </location>
</feature>
<feature type="domain" description="Major facilitator superfamily (MFS) profile" evidence="7">
    <location>
        <begin position="13"/>
        <end position="417"/>
    </location>
</feature>
<protein>
    <submittedName>
        <fullName evidence="8">Sugar phosphate permease</fullName>
    </submittedName>
</protein>
<feature type="transmembrane region" description="Helical" evidence="6">
    <location>
        <begin position="168"/>
        <end position="189"/>
    </location>
</feature>
<evidence type="ECO:0000256" key="6">
    <source>
        <dbReference type="SAM" id="Phobius"/>
    </source>
</evidence>
<feature type="transmembrane region" description="Helical" evidence="6">
    <location>
        <begin position="357"/>
        <end position="380"/>
    </location>
</feature>
<organism evidence="8 9">
    <name type="scientific">Actinoalloteichus hymeniacidonis</name>
    <dbReference type="NCBI Taxonomy" id="340345"/>
    <lineage>
        <taxon>Bacteria</taxon>
        <taxon>Bacillati</taxon>
        <taxon>Actinomycetota</taxon>
        <taxon>Actinomycetes</taxon>
        <taxon>Pseudonocardiales</taxon>
        <taxon>Pseudonocardiaceae</taxon>
        <taxon>Actinoalloteichus</taxon>
    </lineage>
</organism>
<dbReference type="GO" id="GO:0005886">
    <property type="term" value="C:plasma membrane"/>
    <property type="evidence" value="ECO:0007669"/>
    <property type="project" value="UniProtKB-SubCell"/>
</dbReference>
<dbReference type="KEGG" id="ahm:TL08_24530"/>
<feature type="transmembrane region" description="Helical" evidence="6">
    <location>
        <begin position="321"/>
        <end position="345"/>
    </location>
</feature>
<comment type="subcellular location">
    <subcellularLocation>
        <location evidence="1">Cell membrane</location>
        <topology evidence="1">Multi-pass membrane protein</topology>
    </subcellularLocation>
</comment>
<evidence type="ECO:0000313" key="8">
    <source>
        <dbReference type="EMBL" id="AOS65684.1"/>
    </source>
</evidence>
<feature type="transmembrane region" description="Helical" evidence="6">
    <location>
        <begin position="79"/>
        <end position="101"/>
    </location>
</feature>
<dbReference type="Proteomes" id="UP000095210">
    <property type="component" value="Chromosome"/>
</dbReference>